<dbReference type="EMBL" id="CP022347">
    <property type="protein sequence ID" value="ASQ30699.1"/>
    <property type="molecule type" value="Genomic_DNA"/>
</dbReference>
<dbReference type="GO" id="GO:0044780">
    <property type="term" value="P:bacterial-type flagellum assembly"/>
    <property type="evidence" value="ECO:0007669"/>
    <property type="project" value="InterPro"/>
</dbReference>
<dbReference type="InterPro" id="IPR017585">
    <property type="entry name" value="SAF_FlgA"/>
</dbReference>
<keyword evidence="1" id="KW-0574">Periplasm</keyword>
<gene>
    <name evidence="3" type="primary">flgA</name>
    <name evidence="3" type="ORF">CAV_1047</name>
</gene>
<proteinExistence type="inferred from homology"/>
<keyword evidence="3" id="KW-0969">Cilium</keyword>
<dbReference type="PANTHER" id="PTHR36307">
    <property type="entry name" value="FLAGELLA BASAL BODY P-RING FORMATION PROTEIN FLGA"/>
    <property type="match status" value="1"/>
</dbReference>
<organism evidence="3 4">
    <name type="scientific">Campylobacter avium LMG 24591</name>
    <dbReference type="NCBI Taxonomy" id="522484"/>
    <lineage>
        <taxon>Bacteria</taxon>
        <taxon>Pseudomonadati</taxon>
        <taxon>Campylobacterota</taxon>
        <taxon>Epsilonproteobacteria</taxon>
        <taxon>Campylobacterales</taxon>
        <taxon>Campylobacteraceae</taxon>
        <taxon>Campylobacter</taxon>
    </lineage>
</organism>
<comment type="subcellular location">
    <subcellularLocation>
        <location evidence="1">Periplasm</location>
    </subcellularLocation>
</comment>
<dbReference type="GO" id="GO:0042597">
    <property type="term" value="C:periplasmic space"/>
    <property type="evidence" value="ECO:0007669"/>
    <property type="project" value="UniProtKB-SubCell"/>
</dbReference>
<evidence type="ECO:0000259" key="2">
    <source>
        <dbReference type="Pfam" id="PF13144"/>
    </source>
</evidence>
<dbReference type="Gene3D" id="2.30.30.760">
    <property type="match status" value="1"/>
</dbReference>
<feature type="domain" description="Flagella basal body P-ring formation protein FlgA SAF" evidence="2">
    <location>
        <begin position="43"/>
        <end position="163"/>
    </location>
</feature>
<evidence type="ECO:0000256" key="1">
    <source>
        <dbReference type="RuleBase" id="RU362063"/>
    </source>
</evidence>
<protein>
    <recommendedName>
        <fullName evidence="1">Flagella basal body P-ring formation protein FlgA</fullName>
    </recommendedName>
</protein>
<evidence type="ECO:0000313" key="3">
    <source>
        <dbReference type="EMBL" id="ASQ30699.1"/>
    </source>
</evidence>
<dbReference type="Pfam" id="PF13144">
    <property type="entry name" value="ChapFlgA"/>
    <property type="match status" value="1"/>
</dbReference>
<evidence type="ECO:0000313" key="4">
    <source>
        <dbReference type="Proteomes" id="UP000201169"/>
    </source>
</evidence>
<comment type="similarity">
    <text evidence="1">Belongs to the FlgA family.</text>
</comment>
<keyword evidence="3" id="KW-0282">Flagellum</keyword>
<dbReference type="PANTHER" id="PTHR36307:SF1">
    <property type="entry name" value="FLAGELLA BASAL BODY P-RING FORMATION PROTEIN FLGA"/>
    <property type="match status" value="1"/>
</dbReference>
<dbReference type="AlphaFoldDB" id="A0A222MXV6"/>
<name>A0A222MXV6_9BACT</name>
<keyword evidence="3" id="KW-0966">Cell projection</keyword>
<comment type="function">
    <text evidence="1">Involved in the assembly process of the P-ring formation. It may associate with FlgF on the rod constituting a structure essential for the P-ring assembly or may act as a modulator protein for the P-ring assembly.</text>
</comment>
<dbReference type="InterPro" id="IPR039246">
    <property type="entry name" value="Flagellar_FlgA"/>
</dbReference>
<dbReference type="NCBIfam" id="TIGR03170">
    <property type="entry name" value="flgA_cterm"/>
    <property type="match status" value="1"/>
</dbReference>
<keyword evidence="4" id="KW-1185">Reference proteome</keyword>
<dbReference type="KEGG" id="cavi:CAV_1047"/>
<reference evidence="3 4" key="1">
    <citation type="submission" date="2017-07" db="EMBL/GenBank/DDBJ databases">
        <title>Analysis of two Campylobacter avium genomes and identification of a novel hippuricase gene.</title>
        <authorList>
            <person name="Miller W.G."/>
            <person name="Chapman M.H."/>
            <person name="Yee E."/>
            <person name="Revez J."/>
            <person name="Bono J.L."/>
            <person name="Rossi M."/>
        </authorList>
    </citation>
    <scope>NUCLEOTIDE SEQUENCE [LARGE SCALE GENOMIC DNA]</scope>
    <source>
        <strain evidence="3 4">LMG 24591</strain>
    </source>
</reference>
<keyword evidence="1" id="KW-1005">Bacterial flagellum biogenesis</keyword>
<dbReference type="CDD" id="cd11614">
    <property type="entry name" value="SAF_CpaB_FlgA_like"/>
    <property type="match status" value="1"/>
</dbReference>
<dbReference type="Proteomes" id="UP000201169">
    <property type="component" value="Chromosome"/>
</dbReference>
<accession>A0A222MXV6</accession>
<sequence length="164" mass="18682">MKFIRLANARFNKANGYVKAEFFDSQNIKRSVFFRYFIKASLQVLRANKDINRGENLVATDYNLVLMDFDRVPLGALSSTDDLNIVSKTVIKKNAILKKNMFKEIDLIKRNDNIMGILKDLGVNMMVELKAIEGGKIGEKIRLKNKEGKVVEGLIIDKNTVQIQ</sequence>